<evidence type="ECO:0000259" key="3">
    <source>
        <dbReference type="Pfam" id="PF24750"/>
    </source>
</evidence>
<dbReference type="Gene3D" id="1.20.1280.50">
    <property type="match status" value="1"/>
</dbReference>
<evidence type="ECO:0000259" key="2">
    <source>
        <dbReference type="Pfam" id="PF00646"/>
    </source>
</evidence>
<dbReference type="Pfam" id="PF00646">
    <property type="entry name" value="F-box"/>
    <property type="match status" value="1"/>
</dbReference>
<evidence type="ECO:0008006" key="6">
    <source>
        <dbReference type="Google" id="ProtNLM"/>
    </source>
</evidence>
<dbReference type="OMA" id="CEAYENA"/>
<dbReference type="FunCoup" id="A0A7N2M498">
    <property type="interactions" value="232"/>
</dbReference>
<dbReference type="Pfam" id="PF24750">
    <property type="entry name" value="b-prop_At3g26010-like"/>
    <property type="match status" value="1"/>
</dbReference>
<gene>
    <name evidence="4" type="primary">LOC115951981</name>
</gene>
<feature type="domain" description="F-box protein At3g26010-like beta-propeller" evidence="3">
    <location>
        <begin position="169"/>
        <end position="452"/>
    </location>
</feature>
<dbReference type="EnsemblPlants" id="QL07p036156:mrna">
    <property type="protein sequence ID" value="QL07p036156:mrna:CDS:1"/>
    <property type="gene ID" value="QL07p036156"/>
</dbReference>
<evidence type="ECO:0000313" key="4">
    <source>
        <dbReference type="EnsemblPlants" id="QL07p036156:mrna:CDS:1"/>
    </source>
</evidence>
<dbReference type="PANTHER" id="PTHR35546:SF130">
    <property type="entry name" value="EXPRESSED PROTEIN"/>
    <property type="match status" value="1"/>
</dbReference>
<dbReference type="Gramene" id="QL07p036156:mrna">
    <property type="protein sequence ID" value="QL07p036156:mrna:CDS:1"/>
    <property type="gene ID" value="QL07p036156"/>
</dbReference>
<dbReference type="AlphaFoldDB" id="A0A7N2M498"/>
<sequence length="489" mass="57384">MALESSTEVSLVPRRKIRKRRKMRQENPEEDPIQSPCRKRRRKHPDEPEPEPSYEFLNKIPHAILLEILYRLPCRTAHLCKSVSKRWYSLISNPSFARGFIHHRRRHSDSEPFNLLYTVRYYTGSPKDKIQVLPFNSSELCFNGKYGNNILNFLPCFKRGRFYKNDFGMASFNDLLLVHNRVTSVRKKVGFCEYYICNPHNKQWFKLPRCSSHSLIRTNKVGFICEAYENAHYRYKVVLIHSPSEPNTTQLHMRVFSSEIGKWCKSVVSSPRGLNPFKRKFECAGSVVACNGMLHWVDTEVNGMIKGFVVFDPFNDAKRCHYIDLPINFSPQDEFSFVVPDDFSFGVFRGRLRILHNPRAQFNHTFSFYVWELEDYNNAGTWCMKHEVCYENMVFEDNLSRHVGLARNFRYSMVKFLAFHPDNGEIVFFKFHNYQVMCNVNMRTRELKMAGKLNCSQRGSLSSAFLLPQPLWPTPVPPLPLQFECSNNC</sequence>
<dbReference type="InterPro" id="IPR001810">
    <property type="entry name" value="F-box_dom"/>
</dbReference>
<feature type="domain" description="F-box" evidence="2">
    <location>
        <begin position="58"/>
        <end position="96"/>
    </location>
</feature>
<reference evidence="4 5" key="1">
    <citation type="journal article" date="2016" name="G3 (Bethesda)">
        <title>First Draft Assembly and Annotation of the Genome of a California Endemic Oak Quercus lobata Nee (Fagaceae).</title>
        <authorList>
            <person name="Sork V.L."/>
            <person name="Fitz-Gibbon S.T."/>
            <person name="Puiu D."/>
            <person name="Crepeau M."/>
            <person name="Gugger P.F."/>
            <person name="Sherman R."/>
            <person name="Stevens K."/>
            <person name="Langley C.H."/>
            <person name="Pellegrini M."/>
            <person name="Salzberg S.L."/>
        </authorList>
    </citation>
    <scope>NUCLEOTIDE SEQUENCE [LARGE SCALE GENOMIC DNA]</scope>
    <source>
        <strain evidence="4 5">cv. SW786</strain>
    </source>
</reference>
<dbReference type="RefSeq" id="XP_030924950.1">
    <property type="nucleotide sequence ID" value="XM_031069090.1"/>
</dbReference>
<keyword evidence="5" id="KW-1185">Reference proteome</keyword>
<dbReference type="InterPro" id="IPR056592">
    <property type="entry name" value="Beta-prop_At3g26010-like"/>
</dbReference>
<dbReference type="PANTHER" id="PTHR35546">
    <property type="entry name" value="F-BOX PROTEIN INTERACTION DOMAIN PROTEIN-RELATED"/>
    <property type="match status" value="1"/>
</dbReference>
<dbReference type="EMBL" id="LRBV02000007">
    <property type="status" value="NOT_ANNOTATED_CDS"/>
    <property type="molecule type" value="Genomic_DNA"/>
</dbReference>
<accession>A0A7N2M498</accession>
<reference evidence="4" key="2">
    <citation type="submission" date="2021-01" db="UniProtKB">
        <authorList>
            <consortium name="EnsemblPlants"/>
        </authorList>
    </citation>
    <scope>IDENTIFICATION</scope>
</reference>
<proteinExistence type="predicted"/>
<dbReference type="Proteomes" id="UP000594261">
    <property type="component" value="Chromosome 7"/>
</dbReference>
<feature type="compositionally biased region" description="Basic residues" evidence="1">
    <location>
        <begin position="13"/>
        <end position="23"/>
    </location>
</feature>
<dbReference type="SUPFAM" id="SSF81383">
    <property type="entry name" value="F-box domain"/>
    <property type="match status" value="1"/>
</dbReference>
<organism evidence="4 5">
    <name type="scientific">Quercus lobata</name>
    <name type="common">Valley oak</name>
    <dbReference type="NCBI Taxonomy" id="97700"/>
    <lineage>
        <taxon>Eukaryota</taxon>
        <taxon>Viridiplantae</taxon>
        <taxon>Streptophyta</taxon>
        <taxon>Embryophyta</taxon>
        <taxon>Tracheophyta</taxon>
        <taxon>Spermatophyta</taxon>
        <taxon>Magnoliopsida</taxon>
        <taxon>eudicotyledons</taxon>
        <taxon>Gunneridae</taxon>
        <taxon>Pentapetalae</taxon>
        <taxon>rosids</taxon>
        <taxon>fabids</taxon>
        <taxon>Fagales</taxon>
        <taxon>Fagaceae</taxon>
        <taxon>Quercus</taxon>
    </lineage>
</organism>
<name>A0A7N2M498_QUELO</name>
<evidence type="ECO:0000313" key="5">
    <source>
        <dbReference type="Proteomes" id="UP000594261"/>
    </source>
</evidence>
<dbReference type="InterPro" id="IPR036047">
    <property type="entry name" value="F-box-like_dom_sf"/>
</dbReference>
<dbReference type="KEGG" id="qlo:115951981"/>
<dbReference type="InParanoid" id="A0A7N2M498"/>
<dbReference type="InterPro" id="IPR055290">
    <property type="entry name" value="At3g26010-like"/>
</dbReference>
<dbReference type="GeneID" id="115951981"/>
<feature type="region of interest" description="Disordered" evidence="1">
    <location>
        <begin position="1"/>
        <end position="53"/>
    </location>
</feature>
<protein>
    <recommendedName>
        <fullName evidence="6">F-box protein</fullName>
    </recommendedName>
</protein>
<dbReference type="OrthoDB" id="1475472at2759"/>
<evidence type="ECO:0000256" key="1">
    <source>
        <dbReference type="SAM" id="MobiDB-lite"/>
    </source>
</evidence>